<comment type="caution">
    <text evidence="1">The sequence shown here is derived from an EMBL/GenBank/DDBJ whole genome shotgun (WGS) entry which is preliminary data.</text>
</comment>
<evidence type="ECO:0000313" key="2">
    <source>
        <dbReference type="Proteomes" id="UP000176504"/>
    </source>
</evidence>
<dbReference type="Pfam" id="PF02482">
    <property type="entry name" value="Ribosomal_S30AE"/>
    <property type="match status" value="1"/>
</dbReference>
<gene>
    <name evidence="1" type="ORF">A3A78_01995</name>
</gene>
<dbReference type="AlphaFoldDB" id="A0A1F4VFT3"/>
<dbReference type="InterPro" id="IPR003489">
    <property type="entry name" value="RHF/RaiA"/>
</dbReference>
<dbReference type="SUPFAM" id="SSF69754">
    <property type="entry name" value="Ribosome binding protein Y (YfiA homologue)"/>
    <property type="match status" value="1"/>
</dbReference>
<sequence length="119" mass="13437">MPYQIATSNLDLPEASRELVLEKLSKIEKFVRDVGEELVDIRAVLEKGPRFGFRAKVEVWAGGRSFVATGAGISFEGTIDDAVEEIIRQITKHKGKAYGKNKEMLRKLKRFVFFFGEGE</sequence>
<evidence type="ECO:0008006" key="3">
    <source>
        <dbReference type="Google" id="ProtNLM"/>
    </source>
</evidence>
<proteinExistence type="predicted"/>
<dbReference type="Gene3D" id="3.30.160.100">
    <property type="entry name" value="Ribosome hibernation promotion factor-like"/>
    <property type="match status" value="1"/>
</dbReference>
<name>A0A1F4VFT3_UNCKA</name>
<organism evidence="1 2">
    <name type="scientific">candidate division WWE3 bacterium RIFCSPLOWO2_01_FULL_41_18</name>
    <dbReference type="NCBI Taxonomy" id="1802625"/>
    <lineage>
        <taxon>Bacteria</taxon>
        <taxon>Katanobacteria</taxon>
    </lineage>
</organism>
<evidence type="ECO:0000313" key="1">
    <source>
        <dbReference type="EMBL" id="OGC55788.1"/>
    </source>
</evidence>
<accession>A0A1F4VFT3</accession>
<dbReference type="CDD" id="cd00552">
    <property type="entry name" value="RaiA"/>
    <property type="match status" value="1"/>
</dbReference>
<dbReference type="InterPro" id="IPR036567">
    <property type="entry name" value="RHF-like"/>
</dbReference>
<protein>
    <recommendedName>
        <fullName evidence="3">Ribosomal subunit interface protein</fullName>
    </recommendedName>
</protein>
<dbReference type="Proteomes" id="UP000176504">
    <property type="component" value="Unassembled WGS sequence"/>
</dbReference>
<reference evidence="1 2" key="1">
    <citation type="journal article" date="2016" name="Nat. Commun.">
        <title>Thousands of microbial genomes shed light on interconnected biogeochemical processes in an aquifer system.</title>
        <authorList>
            <person name="Anantharaman K."/>
            <person name="Brown C.T."/>
            <person name="Hug L.A."/>
            <person name="Sharon I."/>
            <person name="Castelle C.J."/>
            <person name="Probst A.J."/>
            <person name="Thomas B.C."/>
            <person name="Singh A."/>
            <person name="Wilkins M.J."/>
            <person name="Karaoz U."/>
            <person name="Brodie E.L."/>
            <person name="Williams K.H."/>
            <person name="Hubbard S.S."/>
            <person name="Banfield J.F."/>
        </authorList>
    </citation>
    <scope>NUCLEOTIDE SEQUENCE [LARGE SCALE GENOMIC DNA]</scope>
</reference>
<dbReference type="EMBL" id="MEVI01000001">
    <property type="protein sequence ID" value="OGC55788.1"/>
    <property type="molecule type" value="Genomic_DNA"/>
</dbReference>